<evidence type="ECO:0000256" key="4">
    <source>
        <dbReference type="ARBA" id="ARBA00022840"/>
    </source>
</evidence>
<dbReference type="PANTHER" id="PTHR10344:SF4">
    <property type="entry name" value="UMP-CMP KINASE 2, MITOCHONDRIAL"/>
    <property type="match status" value="1"/>
</dbReference>
<dbReference type="GO" id="GO:0006233">
    <property type="term" value="P:dTDP biosynthetic process"/>
    <property type="evidence" value="ECO:0007669"/>
    <property type="project" value="TreeGrafter"/>
</dbReference>
<dbReference type="InterPro" id="IPR027417">
    <property type="entry name" value="P-loop_NTPase"/>
</dbReference>
<dbReference type="Pfam" id="PF02223">
    <property type="entry name" value="Thymidylate_kin"/>
    <property type="match status" value="1"/>
</dbReference>
<dbReference type="GO" id="GO:0005524">
    <property type="term" value="F:ATP binding"/>
    <property type="evidence" value="ECO:0007669"/>
    <property type="project" value="UniProtKB-KW"/>
</dbReference>
<protein>
    <recommendedName>
        <fullName evidence="2">Thymidylate kinase</fullName>
    </recommendedName>
</protein>
<dbReference type="GO" id="GO:0004798">
    <property type="term" value="F:dTMP kinase activity"/>
    <property type="evidence" value="ECO:0007669"/>
    <property type="project" value="TreeGrafter"/>
</dbReference>
<keyword evidence="3" id="KW-0547">Nucleotide-binding</keyword>
<evidence type="ECO:0000313" key="7">
    <source>
        <dbReference type="Proteomes" id="UP000278632"/>
    </source>
</evidence>
<dbReference type="GO" id="GO:0006227">
    <property type="term" value="P:dUDP biosynthetic process"/>
    <property type="evidence" value="ECO:0007669"/>
    <property type="project" value="TreeGrafter"/>
</dbReference>
<dbReference type="GO" id="GO:0005829">
    <property type="term" value="C:cytosol"/>
    <property type="evidence" value="ECO:0007669"/>
    <property type="project" value="TreeGrafter"/>
</dbReference>
<keyword evidence="6" id="KW-0808">Transferase</keyword>
<accession>A0A3N0BDV6</accession>
<keyword evidence="7" id="KW-1185">Reference proteome</keyword>
<dbReference type="InterPro" id="IPR039430">
    <property type="entry name" value="Thymidylate_kin-like_dom"/>
</dbReference>
<dbReference type="EMBL" id="QICD01000007">
    <property type="protein sequence ID" value="RNL45789.1"/>
    <property type="molecule type" value="Genomic_DNA"/>
</dbReference>
<dbReference type="Gene3D" id="3.40.50.300">
    <property type="entry name" value="P-loop containing nucleotide triphosphate hydrolases"/>
    <property type="match status" value="1"/>
</dbReference>
<evidence type="ECO:0000313" key="6">
    <source>
        <dbReference type="EMBL" id="RNL45789.1"/>
    </source>
</evidence>
<evidence type="ECO:0000256" key="2">
    <source>
        <dbReference type="ARBA" id="ARBA00017144"/>
    </source>
</evidence>
<dbReference type="PANTHER" id="PTHR10344">
    <property type="entry name" value="THYMIDYLATE KINASE"/>
    <property type="match status" value="1"/>
</dbReference>
<evidence type="ECO:0000256" key="3">
    <source>
        <dbReference type="ARBA" id="ARBA00022741"/>
    </source>
</evidence>
<evidence type="ECO:0000259" key="5">
    <source>
        <dbReference type="Pfam" id="PF02223"/>
    </source>
</evidence>
<keyword evidence="4" id="KW-0067">ATP-binding</keyword>
<proteinExistence type="inferred from homology"/>
<organism evidence="6 7">
    <name type="scientific">Paraeggerthella hongkongensis</name>
    <dbReference type="NCBI Taxonomy" id="230658"/>
    <lineage>
        <taxon>Bacteria</taxon>
        <taxon>Bacillati</taxon>
        <taxon>Actinomycetota</taxon>
        <taxon>Coriobacteriia</taxon>
        <taxon>Eggerthellales</taxon>
        <taxon>Eggerthellaceae</taxon>
        <taxon>Paraeggerthella</taxon>
    </lineage>
</organism>
<dbReference type="SUPFAM" id="SSF52540">
    <property type="entry name" value="P-loop containing nucleoside triphosphate hydrolases"/>
    <property type="match status" value="1"/>
</dbReference>
<gene>
    <name evidence="6" type="ORF">DMP08_05415</name>
</gene>
<dbReference type="Proteomes" id="UP000278632">
    <property type="component" value="Unassembled WGS sequence"/>
</dbReference>
<sequence length="224" mass="25200">MPREGRLVVIEGLDGSGKETQASLLRKRLLKDGIDLRSLSFPCYKSDSSALVRMYLEGRFGSKPNDVNAYAASAFYAVDRYASYKENWGAFYEAGGLVLADRWTTSNAVHQCAKLPRSDWDTYLDWLFDFEYRLIGVPKPDLVVYLSMGADVSTRLVEGRCAREGTAKDVHEADASYMQRCREAADYCADRLGWKKVECAPEGALRTMGDIHEEIARLVEQDGR</sequence>
<keyword evidence="6" id="KW-0418">Kinase</keyword>
<dbReference type="AlphaFoldDB" id="A0A3N0BDV6"/>
<name>A0A3N0BDV6_9ACTN</name>
<feature type="domain" description="Thymidylate kinase-like" evidence="5">
    <location>
        <begin position="10"/>
        <end position="189"/>
    </location>
</feature>
<dbReference type="GO" id="GO:0006235">
    <property type="term" value="P:dTTP biosynthetic process"/>
    <property type="evidence" value="ECO:0007669"/>
    <property type="project" value="TreeGrafter"/>
</dbReference>
<comment type="caution">
    <text evidence="6">The sequence shown here is derived from an EMBL/GenBank/DDBJ whole genome shotgun (WGS) entry which is preliminary data.</text>
</comment>
<dbReference type="OrthoDB" id="9774907at2"/>
<comment type="similarity">
    <text evidence="1">Belongs to the thymidylate kinase family.</text>
</comment>
<evidence type="ECO:0000256" key="1">
    <source>
        <dbReference type="ARBA" id="ARBA00009776"/>
    </source>
</evidence>
<reference evidence="7" key="1">
    <citation type="submission" date="2018-05" db="EMBL/GenBank/DDBJ databases">
        <title>Genome Sequencing of selected type strains of the family Eggerthellaceae.</title>
        <authorList>
            <person name="Danylec N."/>
            <person name="Stoll D.A."/>
            <person name="Doetsch A."/>
            <person name="Huch M."/>
        </authorList>
    </citation>
    <scope>NUCLEOTIDE SEQUENCE [LARGE SCALE GENOMIC DNA]</scope>
    <source>
        <strain evidence="7">DSM 16106</strain>
    </source>
</reference>